<reference evidence="2 3" key="1">
    <citation type="submission" date="2016-11" db="EMBL/GenBank/DDBJ databases">
        <authorList>
            <person name="Jaros S."/>
            <person name="Januszkiewicz K."/>
            <person name="Wedrychowicz H."/>
        </authorList>
    </citation>
    <scope>NUCLEOTIDE SEQUENCE [LARGE SCALE GENOMIC DNA]</scope>
</reference>
<keyword evidence="3" id="KW-1185">Reference proteome</keyword>
<gene>
    <name evidence="2" type="primary">BQ5605_C002g01290</name>
    <name evidence="2" type="ORF">BQ5605_C002G01290</name>
</gene>
<name>A0A2X0M2U7_9BASI</name>
<dbReference type="EMBL" id="FQNC01000041">
    <property type="protein sequence ID" value="SGY31961.1"/>
    <property type="molecule type" value="Genomic_DNA"/>
</dbReference>
<dbReference type="Proteomes" id="UP000249464">
    <property type="component" value="Unassembled WGS sequence"/>
</dbReference>
<evidence type="ECO:0000256" key="1">
    <source>
        <dbReference type="SAM" id="MobiDB-lite"/>
    </source>
</evidence>
<evidence type="ECO:0000313" key="2">
    <source>
        <dbReference type="EMBL" id="SGY31961.1"/>
    </source>
</evidence>
<accession>A0A2X0M2U7</accession>
<evidence type="ECO:0000313" key="3">
    <source>
        <dbReference type="Proteomes" id="UP000249464"/>
    </source>
</evidence>
<feature type="region of interest" description="Disordered" evidence="1">
    <location>
        <begin position="1"/>
        <end position="20"/>
    </location>
</feature>
<organism evidence="2 3">
    <name type="scientific">Microbotryum silenes-dioicae</name>
    <dbReference type="NCBI Taxonomy" id="796604"/>
    <lineage>
        <taxon>Eukaryota</taxon>
        <taxon>Fungi</taxon>
        <taxon>Dikarya</taxon>
        <taxon>Basidiomycota</taxon>
        <taxon>Pucciniomycotina</taxon>
        <taxon>Microbotryomycetes</taxon>
        <taxon>Microbotryales</taxon>
        <taxon>Microbotryaceae</taxon>
        <taxon>Microbotryum</taxon>
    </lineage>
</organism>
<dbReference type="AlphaFoldDB" id="A0A2X0M2U7"/>
<sequence length="42" mass="4680">MDSASYSSTSVQAQDPGCGRAGQARYELWPLQKARTQPSYMR</sequence>
<proteinExistence type="predicted"/>
<feature type="compositionally biased region" description="Polar residues" evidence="1">
    <location>
        <begin position="1"/>
        <end position="13"/>
    </location>
</feature>
<protein>
    <submittedName>
        <fullName evidence="2">BQ5605_C002g01290 protein</fullName>
    </submittedName>
</protein>